<keyword evidence="8" id="KW-1015">Disulfide bond</keyword>
<evidence type="ECO:0000313" key="12">
    <source>
        <dbReference type="EMBL" id="NXG67666.1"/>
    </source>
</evidence>
<dbReference type="AlphaFoldDB" id="A0A7K9DSL5"/>
<protein>
    <submittedName>
        <fullName evidence="12">HA1F protein</fullName>
    </submittedName>
</protein>
<evidence type="ECO:0000256" key="3">
    <source>
        <dbReference type="ARBA" id="ARBA00022692"/>
    </source>
</evidence>
<organism evidence="12 13">
    <name type="scientific">Hemiprocne comata</name>
    <dbReference type="NCBI Taxonomy" id="243314"/>
    <lineage>
        <taxon>Eukaryota</taxon>
        <taxon>Metazoa</taxon>
        <taxon>Chordata</taxon>
        <taxon>Craniata</taxon>
        <taxon>Vertebrata</taxon>
        <taxon>Euteleostomi</taxon>
        <taxon>Archelosauria</taxon>
        <taxon>Archosauria</taxon>
        <taxon>Dinosauria</taxon>
        <taxon>Saurischia</taxon>
        <taxon>Theropoda</taxon>
        <taxon>Coelurosauria</taxon>
        <taxon>Aves</taxon>
        <taxon>Neognathae</taxon>
        <taxon>Neoaves</taxon>
        <taxon>Strisores</taxon>
        <taxon>Apodiformes</taxon>
        <taxon>Apodidae</taxon>
        <taxon>Hemiprocninae</taxon>
        <taxon>Hemiprocne</taxon>
    </lineage>
</organism>
<dbReference type="Proteomes" id="UP000518305">
    <property type="component" value="Unassembled WGS sequence"/>
</dbReference>
<comment type="caution">
    <text evidence="12">The sequence shown here is derived from an EMBL/GenBank/DDBJ whole genome shotgun (WGS) entry which is preliminary data.</text>
</comment>
<proteinExistence type="predicted"/>
<evidence type="ECO:0000256" key="7">
    <source>
        <dbReference type="ARBA" id="ARBA00023136"/>
    </source>
</evidence>
<name>A0A7K9DSL5_9AVES</name>
<accession>A0A7K9DSL5</accession>
<keyword evidence="3 10" id="KW-0812">Transmembrane</keyword>
<evidence type="ECO:0000256" key="10">
    <source>
        <dbReference type="SAM" id="Phobius"/>
    </source>
</evidence>
<dbReference type="GO" id="GO:0006955">
    <property type="term" value="P:immune response"/>
    <property type="evidence" value="ECO:0007669"/>
    <property type="project" value="TreeGrafter"/>
</dbReference>
<dbReference type="GO" id="GO:0005615">
    <property type="term" value="C:extracellular space"/>
    <property type="evidence" value="ECO:0007669"/>
    <property type="project" value="TreeGrafter"/>
</dbReference>
<evidence type="ECO:0000256" key="9">
    <source>
        <dbReference type="ARBA" id="ARBA00023180"/>
    </source>
</evidence>
<feature type="domain" description="Immunoglobulin C1-set" evidence="11">
    <location>
        <begin position="8"/>
        <end position="49"/>
    </location>
</feature>
<evidence type="ECO:0000256" key="5">
    <source>
        <dbReference type="ARBA" id="ARBA00022859"/>
    </source>
</evidence>
<keyword evidence="4" id="KW-0732">Signal</keyword>
<feature type="non-terminal residue" evidence="12">
    <location>
        <position position="109"/>
    </location>
</feature>
<dbReference type="OrthoDB" id="8936120at2759"/>
<keyword evidence="2" id="KW-0490">MHC I</keyword>
<dbReference type="Gene3D" id="2.60.40.10">
    <property type="entry name" value="Immunoglobulins"/>
    <property type="match status" value="1"/>
</dbReference>
<evidence type="ECO:0000256" key="2">
    <source>
        <dbReference type="ARBA" id="ARBA00022451"/>
    </source>
</evidence>
<dbReference type="GO" id="GO:0009897">
    <property type="term" value="C:external side of plasma membrane"/>
    <property type="evidence" value="ECO:0007669"/>
    <property type="project" value="TreeGrafter"/>
</dbReference>
<dbReference type="InterPro" id="IPR050208">
    <property type="entry name" value="MHC_class-I_related"/>
</dbReference>
<gene>
    <name evidence="12" type="primary">Ha1f_1</name>
    <name evidence="12" type="ORF">HEMCOM_R03544</name>
</gene>
<evidence type="ECO:0000313" key="13">
    <source>
        <dbReference type="Proteomes" id="UP000518305"/>
    </source>
</evidence>
<evidence type="ECO:0000256" key="1">
    <source>
        <dbReference type="ARBA" id="ARBA00004479"/>
    </source>
</evidence>
<feature type="non-terminal residue" evidence="12">
    <location>
        <position position="1"/>
    </location>
</feature>
<dbReference type="SUPFAM" id="SSF48726">
    <property type="entry name" value="Immunoglobulin"/>
    <property type="match status" value="1"/>
</dbReference>
<evidence type="ECO:0000256" key="8">
    <source>
        <dbReference type="ARBA" id="ARBA00023157"/>
    </source>
</evidence>
<dbReference type="InterPro" id="IPR003006">
    <property type="entry name" value="Ig/MHC_CS"/>
</dbReference>
<comment type="subcellular location">
    <subcellularLocation>
        <location evidence="1">Membrane</location>
        <topology evidence="1">Single-pass type I membrane protein</topology>
    </subcellularLocation>
</comment>
<evidence type="ECO:0000259" key="11">
    <source>
        <dbReference type="Pfam" id="PF07654"/>
    </source>
</evidence>
<dbReference type="InterPro" id="IPR036179">
    <property type="entry name" value="Ig-like_dom_sf"/>
</dbReference>
<reference evidence="12 13" key="1">
    <citation type="submission" date="2019-09" db="EMBL/GenBank/DDBJ databases">
        <title>Bird 10,000 Genomes (B10K) Project - Family phase.</title>
        <authorList>
            <person name="Zhang G."/>
        </authorList>
    </citation>
    <scope>NUCLEOTIDE SEQUENCE [LARGE SCALE GENOMIC DNA]</scope>
    <source>
        <strain evidence="12">B10K-DU-001-23</strain>
        <tissue evidence="12">Muscle</tissue>
    </source>
</reference>
<dbReference type="InterPro" id="IPR013783">
    <property type="entry name" value="Ig-like_fold"/>
</dbReference>
<dbReference type="PANTHER" id="PTHR16675">
    <property type="entry name" value="MHC CLASS I-RELATED"/>
    <property type="match status" value="1"/>
</dbReference>
<evidence type="ECO:0000256" key="6">
    <source>
        <dbReference type="ARBA" id="ARBA00022989"/>
    </source>
</evidence>
<dbReference type="GO" id="GO:0002474">
    <property type="term" value="P:antigen processing and presentation of peptide antigen via MHC class I"/>
    <property type="evidence" value="ECO:0007669"/>
    <property type="project" value="UniProtKB-KW"/>
</dbReference>
<dbReference type="EMBL" id="VWZJ01014438">
    <property type="protein sequence ID" value="NXG67666.1"/>
    <property type="molecule type" value="Genomic_DNA"/>
</dbReference>
<feature type="transmembrane region" description="Helical" evidence="10">
    <location>
        <begin position="63"/>
        <end position="87"/>
    </location>
</feature>
<dbReference type="PROSITE" id="PS00290">
    <property type="entry name" value="IG_MHC"/>
    <property type="match status" value="1"/>
</dbReference>
<keyword evidence="9" id="KW-0325">Glycoprotein</keyword>
<keyword evidence="13" id="KW-1185">Reference proteome</keyword>
<dbReference type="InterPro" id="IPR003597">
    <property type="entry name" value="Ig_C1-set"/>
</dbReference>
<dbReference type="GO" id="GO:0042612">
    <property type="term" value="C:MHC class I protein complex"/>
    <property type="evidence" value="ECO:0007669"/>
    <property type="project" value="UniProtKB-KW"/>
</dbReference>
<keyword evidence="6 10" id="KW-1133">Transmembrane helix</keyword>
<dbReference type="Pfam" id="PF07654">
    <property type="entry name" value="C1-set"/>
    <property type="match status" value="1"/>
</dbReference>
<evidence type="ECO:0000256" key="4">
    <source>
        <dbReference type="ARBA" id="ARBA00022729"/>
    </source>
</evidence>
<dbReference type="PANTHER" id="PTHR16675:SF242">
    <property type="entry name" value="MAJOR HISTOCOMPATIBILITY COMPLEX CLASS I-RELATED GENE PROTEIN"/>
    <property type="match status" value="1"/>
</dbReference>
<keyword evidence="5" id="KW-0391">Immunity</keyword>
<keyword evidence="7 10" id="KW-0472">Membrane</keyword>
<sequence>LKEGEVRDQETNWGSVVPNSDGTFYSWASIEALPEEKDKYRCRVEHASLAEPGLYMWEPQSNLLTIVLVVAGAILVVSAVVAGFAFWKRKSGEAVGLARQRGVGGRQGL</sequence>